<dbReference type="GO" id="GO:0005829">
    <property type="term" value="C:cytosol"/>
    <property type="evidence" value="ECO:0007669"/>
    <property type="project" value="TreeGrafter"/>
</dbReference>
<dbReference type="eggNOG" id="KOG3983">
    <property type="taxonomic scope" value="Eukaryota"/>
</dbReference>
<keyword evidence="9" id="KW-1185">Reference proteome</keyword>
<dbReference type="GO" id="GO:0006890">
    <property type="term" value="P:retrograde vesicle-mediated transport, Golgi to endoplasmic reticulum"/>
    <property type="evidence" value="ECO:0007669"/>
    <property type="project" value="TreeGrafter"/>
</dbReference>
<dbReference type="Gene3D" id="1.10.3630.10">
    <property type="entry name" value="yeast vps74-n-term truncation variant domain like"/>
    <property type="match status" value="1"/>
</dbReference>
<dbReference type="InParanoid" id="L9KTJ3"/>
<keyword evidence="6" id="KW-0472">Membrane</keyword>
<keyword evidence="4" id="KW-0333">Golgi apparatus</keyword>
<dbReference type="PANTHER" id="PTHR12704:SF3">
    <property type="entry name" value="GOLGI PHOSPHOPROTEIN 3"/>
    <property type="match status" value="1"/>
</dbReference>
<reference evidence="9" key="1">
    <citation type="submission" date="2012-07" db="EMBL/GenBank/DDBJ databases">
        <title>Genome of the Chinese tree shrew, a rising model animal genetically related to primates.</title>
        <authorList>
            <person name="Zhang G."/>
            <person name="Fan Y."/>
            <person name="Yao Y."/>
            <person name="Huang Z."/>
        </authorList>
    </citation>
    <scope>NUCLEOTIDE SEQUENCE [LARGE SCALE GENOMIC DNA]</scope>
</reference>
<evidence type="ECO:0000313" key="9">
    <source>
        <dbReference type="Proteomes" id="UP000011518"/>
    </source>
</evidence>
<dbReference type="STRING" id="246437.L9KTJ3"/>
<evidence type="ECO:0000256" key="7">
    <source>
        <dbReference type="SAM" id="MobiDB-lite"/>
    </source>
</evidence>
<evidence type="ECO:0000256" key="5">
    <source>
        <dbReference type="ARBA" id="ARBA00023121"/>
    </source>
</evidence>
<evidence type="ECO:0000256" key="3">
    <source>
        <dbReference type="ARBA" id="ARBA00007284"/>
    </source>
</evidence>
<dbReference type="GO" id="GO:0000139">
    <property type="term" value="C:Golgi membrane"/>
    <property type="evidence" value="ECO:0007669"/>
    <property type="project" value="GOC"/>
</dbReference>
<evidence type="ECO:0000256" key="4">
    <source>
        <dbReference type="ARBA" id="ARBA00023034"/>
    </source>
</evidence>
<dbReference type="GO" id="GO:0070273">
    <property type="term" value="F:phosphatidylinositol-4-phosphate binding"/>
    <property type="evidence" value="ECO:0007669"/>
    <property type="project" value="InterPro"/>
</dbReference>
<accession>L9KTJ3</accession>
<evidence type="ECO:0000256" key="6">
    <source>
        <dbReference type="ARBA" id="ARBA00023136"/>
    </source>
</evidence>
<dbReference type="GO" id="GO:0048194">
    <property type="term" value="P:Golgi vesicle budding"/>
    <property type="evidence" value="ECO:0007669"/>
    <property type="project" value="TreeGrafter"/>
</dbReference>
<evidence type="ECO:0000256" key="2">
    <source>
        <dbReference type="ARBA" id="ARBA00004546"/>
    </source>
</evidence>
<comment type="similarity">
    <text evidence="3">Belongs to the GOLPH3/VPS74 family.</text>
</comment>
<dbReference type="Proteomes" id="UP000011518">
    <property type="component" value="Unassembled WGS sequence"/>
</dbReference>
<comment type="subcellular location">
    <subcellularLocation>
        <location evidence="1">Golgi apparatus</location>
        <location evidence="1">Golgi stack membrane</location>
        <topology evidence="1">Peripheral membrane protein</topology>
        <orientation evidence="1">Cytoplasmic side</orientation>
    </subcellularLocation>
    <subcellularLocation>
        <location evidence="2">Golgi apparatus</location>
        <location evidence="2">trans-Golgi network membrane</location>
        <topology evidence="2">Peripheral membrane protein</topology>
        <orientation evidence="2">Cytoplasmic side</orientation>
    </subcellularLocation>
</comment>
<dbReference type="GO" id="GO:0032580">
    <property type="term" value="C:Golgi cisterna membrane"/>
    <property type="evidence" value="ECO:0007669"/>
    <property type="project" value="UniProtKB-SubCell"/>
</dbReference>
<dbReference type="InterPro" id="IPR008628">
    <property type="entry name" value="GPP34-like"/>
</dbReference>
<evidence type="ECO:0000313" key="8">
    <source>
        <dbReference type="EMBL" id="ELW66136.1"/>
    </source>
</evidence>
<dbReference type="EMBL" id="KB320662">
    <property type="protein sequence ID" value="ELW66136.1"/>
    <property type="molecule type" value="Genomic_DNA"/>
</dbReference>
<keyword evidence="5" id="KW-0446">Lipid-binding</keyword>
<protein>
    <submittedName>
        <fullName evidence="8">Golgi phosphoprotein 3</fullName>
    </submittedName>
</protein>
<feature type="region of interest" description="Disordered" evidence="7">
    <location>
        <begin position="91"/>
        <end position="116"/>
    </location>
</feature>
<dbReference type="AlphaFoldDB" id="L9KTJ3"/>
<dbReference type="GO" id="GO:0043001">
    <property type="term" value="P:Golgi to plasma membrane protein transport"/>
    <property type="evidence" value="ECO:0007669"/>
    <property type="project" value="TreeGrafter"/>
</dbReference>
<evidence type="ECO:0000256" key="1">
    <source>
        <dbReference type="ARBA" id="ARBA00004344"/>
    </source>
</evidence>
<dbReference type="GO" id="GO:0007030">
    <property type="term" value="P:Golgi organization"/>
    <property type="evidence" value="ECO:0007669"/>
    <property type="project" value="TreeGrafter"/>
</dbReference>
<reference evidence="9" key="2">
    <citation type="journal article" date="2013" name="Nat. Commun.">
        <title>Genome of the Chinese tree shrew.</title>
        <authorList>
            <person name="Fan Y."/>
            <person name="Huang Z.Y."/>
            <person name="Cao C.C."/>
            <person name="Chen C.S."/>
            <person name="Chen Y.X."/>
            <person name="Fan D.D."/>
            <person name="He J."/>
            <person name="Hou H.L."/>
            <person name="Hu L."/>
            <person name="Hu X.T."/>
            <person name="Jiang X.T."/>
            <person name="Lai R."/>
            <person name="Lang Y.S."/>
            <person name="Liang B."/>
            <person name="Liao S.G."/>
            <person name="Mu D."/>
            <person name="Ma Y.Y."/>
            <person name="Niu Y.Y."/>
            <person name="Sun X.Q."/>
            <person name="Xia J.Q."/>
            <person name="Xiao J."/>
            <person name="Xiong Z.Q."/>
            <person name="Xu L."/>
            <person name="Yang L."/>
            <person name="Zhang Y."/>
            <person name="Zhao W."/>
            <person name="Zhao X.D."/>
            <person name="Zheng Y.T."/>
            <person name="Zhou J.M."/>
            <person name="Zhu Y.B."/>
            <person name="Zhang G.J."/>
            <person name="Wang J."/>
            <person name="Yao Y.G."/>
        </authorList>
    </citation>
    <scope>NUCLEOTIDE SEQUENCE [LARGE SCALE GENOMIC DNA]</scope>
</reference>
<dbReference type="PANTHER" id="PTHR12704">
    <property type="entry name" value="TRANS-GOLGI PROTEIN GMX33"/>
    <property type="match status" value="1"/>
</dbReference>
<dbReference type="GO" id="GO:0005802">
    <property type="term" value="C:trans-Golgi network"/>
    <property type="evidence" value="ECO:0007669"/>
    <property type="project" value="TreeGrafter"/>
</dbReference>
<dbReference type="InterPro" id="IPR038261">
    <property type="entry name" value="GPP34-like_sf"/>
</dbReference>
<name>L9KTJ3_TUPCH</name>
<organism evidence="8 9">
    <name type="scientific">Tupaia chinensis</name>
    <name type="common">Chinese tree shrew</name>
    <name type="synonym">Tupaia belangeri chinensis</name>
    <dbReference type="NCBI Taxonomy" id="246437"/>
    <lineage>
        <taxon>Eukaryota</taxon>
        <taxon>Metazoa</taxon>
        <taxon>Chordata</taxon>
        <taxon>Craniata</taxon>
        <taxon>Vertebrata</taxon>
        <taxon>Euteleostomi</taxon>
        <taxon>Mammalia</taxon>
        <taxon>Eutheria</taxon>
        <taxon>Euarchontoglires</taxon>
        <taxon>Scandentia</taxon>
        <taxon>Tupaiidae</taxon>
        <taxon>Tupaia</taxon>
    </lineage>
</organism>
<sequence length="116" mass="13214">MDKRLLALIYLAHASDVLENAFAPLLDEQYDLATKRVRQLLDLDPEVECLKASTNEVLWAVVAAFTRQNDKNDRKKKKKNRKYLKAFLKIHGKDGSENPEAPVPRVTGSKAKGDWH</sequence>
<gene>
    <name evidence="8" type="ORF">TREES_T100017694</name>
</gene>
<proteinExistence type="inferred from homology"/>